<accession>A0ABT2MX98</accession>
<evidence type="ECO:0000259" key="5">
    <source>
        <dbReference type="Pfam" id="PF12770"/>
    </source>
</evidence>
<feature type="repeat" description="TPR" evidence="3">
    <location>
        <begin position="330"/>
        <end position="363"/>
    </location>
</feature>
<sequence>MLGRLWRWLKSTVARWLGGGRTAAPPPPPPMNPLSDTQYEQVFLKLLDGVVQGWDSGRVLDYLGERVDDRFFHNWLMRFGRDRLLGSPRPHRKLASRMVRLGELGCGKIGELAHQYGAQKLAQPLSPLTEAEFESLFPELLQQRHQGCEAVLEWLQELEPRAQEKDWLDWLEKAGETWLANPPEARFVQALQEFGNLGAFPLAQRVGDWGQQLQEHLRVSSPPSLPPGTGGMTSPVAPPGGTGGSSGETGGSQERMTFEDPEAEAAFGPILDLLNAGDYAAAVRLANEAIESFPDKWVGWVLHGALLNKLGRHEEAVVSHDRALVLNPNWAVWFNRGLALSNLGRYEEAVASYDRALVLNPNDAIAWSNRGNALKNLGCNEEAVASHDRALVLNPNDAIAWSNRGVSLRELGCNEEAVVSHDRALVLNPNNAKIWVNRGTAAGESGGCFYSVTLTLSPHLQNPALDQRGYDGKLASYEEGLKHCLPDRDPEGAGLLNYQIGLAHYLQGRRDENPYPFWRKAIAPYNAALDTLSETHSPEDRLKALRDLSRVLFELGQLEEAAEVRRQGSDLLRRLIQQCPSPGKQRLLALEFIRLQQLTVDLECQAGHFVSALMLAEQGKNSCLRWWLSGWMEEIPSPEFPSLQQYLCREKTAAVYWHISPAALTMFLLKPNQDPIPLLASEESDAPFPRLRQLLAWEKWVDTWKQDYQDYRSGKSKSGSPNRDHPWRQQMDSRLQQLGEILRIEALLGELADEEIDHLILLPHRDLHLFPLEALFPPHYSLIRLPSAQVGMTLAQQPVPPITSETPLLLVGYPDSQGLPPLEFAELETESLGRRFQRVQPLCGPQVRQQSLKDELHRGEYRLMHFTGHGGYDFDAQDQSWLALSGEEFLRVRELLDLPLSGYRLVSLAACETAMTGQKSITTDYVGLSSGWLMAGVSLLLSTLWTVESAASMVLTLKFYDHVLAGVPEPLALAEAKRWLSHCDVAGLRQFYEAELERYEADDGVVRPSLLDQLDSLEGKDPQAQLYAHPYYWAAFILTGDTK</sequence>
<dbReference type="PROSITE" id="PS50293">
    <property type="entry name" value="TPR_REGION"/>
    <property type="match status" value="1"/>
</dbReference>
<feature type="repeat" description="TPR" evidence="3">
    <location>
        <begin position="364"/>
        <end position="397"/>
    </location>
</feature>
<reference evidence="6 7" key="1">
    <citation type="journal article" date="2022" name="Front. Microbiol.">
        <title>High genomic differentiation and limited gene flow indicate recent cryptic speciation within the genus Laspinema (cyanobacteria).</title>
        <authorList>
            <person name="Stanojkovic A."/>
            <person name="Skoupy S."/>
            <person name="Skaloud P."/>
            <person name="Dvorak P."/>
        </authorList>
    </citation>
    <scope>NUCLEOTIDE SEQUENCE [LARGE SCALE GENOMIC DNA]</scope>
    <source>
        <strain evidence="6 7">D2a</strain>
    </source>
</reference>
<evidence type="ECO:0000256" key="2">
    <source>
        <dbReference type="ARBA" id="ARBA00022803"/>
    </source>
</evidence>
<keyword evidence="2 3" id="KW-0802">TPR repeat</keyword>
<dbReference type="PROSITE" id="PS50005">
    <property type="entry name" value="TPR"/>
    <property type="match status" value="3"/>
</dbReference>
<dbReference type="SUPFAM" id="SSF48439">
    <property type="entry name" value="Protein prenylyltransferase"/>
    <property type="match status" value="1"/>
</dbReference>
<dbReference type="SUPFAM" id="SSF48452">
    <property type="entry name" value="TPR-like"/>
    <property type="match status" value="1"/>
</dbReference>
<organism evidence="6 7">
    <name type="scientific">Laspinema palackyanum D2a</name>
    <dbReference type="NCBI Taxonomy" id="2953684"/>
    <lineage>
        <taxon>Bacteria</taxon>
        <taxon>Bacillati</taxon>
        <taxon>Cyanobacteriota</taxon>
        <taxon>Cyanophyceae</taxon>
        <taxon>Oscillatoriophycideae</taxon>
        <taxon>Oscillatoriales</taxon>
        <taxon>Laspinemataceae</taxon>
        <taxon>Laspinema</taxon>
        <taxon>Laspinema palackyanum</taxon>
    </lineage>
</organism>
<feature type="region of interest" description="Disordered" evidence="4">
    <location>
        <begin position="218"/>
        <end position="254"/>
    </location>
</feature>
<protein>
    <submittedName>
        <fullName evidence="6">CHAT domain-containing tetratricopeptide repeat protein</fullName>
    </submittedName>
</protein>
<dbReference type="EMBL" id="JAMXFF010000049">
    <property type="protein sequence ID" value="MCT7969374.1"/>
    <property type="molecule type" value="Genomic_DNA"/>
</dbReference>
<dbReference type="Pfam" id="PF13432">
    <property type="entry name" value="TPR_16"/>
    <property type="match status" value="1"/>
</dbReference>
<evidence type="ECO:0000313" key="6">
    <source>
        <dbReference type="EMBL" id="MCT7969374.1"/>
    </source>
</evidence>
<evidence type="ECO:0000256" key="3">
    <source>
        <dbReference type="PROSITE-ProRule" id="PRU00339"/>
    </source>
</evidence>
<dbReference type="PANTHER" id="PTHR44943">
    <property type="entry name" value="CELLULOSE SYNTHASE OPERON PROTEIN C"/>
    <property type="match status" value="1"/>
</dbReference>
<keyword evidence="7" id="KW-1185">Reference proteome</keyword>
<dbReference type="InterPro" id="IPR011990">
    <property type="entry name" value="TPR-like_helical_dom_sf"/>
</dbReference>
<proteinExistence type="predicted"/>
<dbReference type="Gene3D" id="1.25.40.10">
    <property type="entry name" value="Tetratricopeptide repeat domain"/>
    <property type="match status" value="3"/>
</dbReference>
<feature type="compositionally biased region" description="Gly residues" evidence="4">
    <location>
        <begin position="240"/>
        <end position="250"/>
    </location>
</feature>
<feature type="domain" description="CHAT" evidence="5">
    <location>
        <begin position="735"/>
        <end position="1041"/>
    </location>
</feature>
<dbReference type="Pfam" id="PF13414">
    <property type="entry name" value="TPR_11"/>
    <property type="match status" value="1"/>
</dbReference>
<dbReference type="Proteomes" id="UP001525890">
    <property type="component" value="Unassembled WGS sequence"/>
</dbReference>
<dbReference type="Pfam" id="PF12770">
    <property type="entry name" value="CHAT"/>
    <property type="match status" value="1"/>
</dbReference>
<dbReference type="PANTHER" id="PTHR44943:SF8">
    <property type="entry name" value="TPR REPEAT-CONTAINING PROTEIN MJ0263"/>
    <property type="match status" value="1"/>
</dbReference>
<dbReference type="SMART" id="SM00028">
    <property type="entry name" value="TPR"/>
    <property type="match status" value="4"/>
</dbReference>
<dbReference type="InterPro" id="IPR019734">
    <property type="entry name" value="TPR_rpt"/>
</dbReference>
<evidence type="ECO:0000256" key="4">
    <source>
        <dbReference type="SAM" id="MobiDB-lite"/>
    </source>
</evidence>
<dbReference type="RefSeq" id="WP_368008843.1">
    <property type="nucleotide sequence ID" value="NZ_JAMXFF010000049.1"/>
</dbReference>
<evidence type="ECO:0000256" key="1">
    <source>
        <dbReference type="ARBA" id="ARBA00022737"/>
    </source>
</evidence>
<feature type="repeat" description="TPR" evidence="3">
    <location>
        <begin position="398"/>
        <end position="431"/>
    </location>
</feature>
<name>A0ABT2MX98_9CYAN</name>
<keyword evidence="1" id="KW-0677">Repeat</keyword>
<evidence type="ECO:0000313" key="7">
    <source>
        <dbReference type="Proteomes" id="UP001525890"/>
    </source>
</evidence>
<dbReference type="InterPro" id="IPR024983">
    <property type="entry name" value="CHAT_dom"/>
</dbReference>
<dbReference type="InterPro" id="IPR051685">
    <property type="entry name" value="Ycf3/AcsC/BcsC/TPR_MFPF"/>
</dbReference>
<gene>
    <name evidence="6" type="ORF">NG799_23950</name>
</gene>
<comment type="caution">
    <text evidence="6">The sequence shown here is derived from an EMBL/GenBank/DDBJ whole genome shotgun (WGS) entry which is preliminary data.</text>
</comment>